<evidence type="ECO:0000313" key="8">
    <source>
        <dbReference type="Proteomes" id="UP000288859"/>
    </source>
</evidence>
<evidence type="ECO:0000313" key="7">
    <source>
        <dbReference type="EMBL" id="RVX75768.1"/>
    </source>
</evidence>
<evidence type="ECO:0000256" key="3">
    <source>
        <dbReference type="ARBA" id="ARBA00022833"/>
    </source>
</evidence>
<dbReference type="PROSITE" id="PS51891">
    <property type="entry name" value="CENP_V_GFA"/>
    <property type="match status" value="1"/>
</dbReference>
<evidence type="ECO:0000259" key="6">
    <source>
        <dbReference type="PROSITE" id="PS51891"/>
    </source>
</evidence>
<dbReference type="EMBL" id="NAJM01000001">
    <property type="protein sequence ID" value="RVX75768.1"/>
    <property type="molecule type" value="Genomic_DNA"/>
</dbReference>
<dbReference type="GO" id="GO:0016846">
    <property type="term" value="F:carbon-sulfur lyase activity"/>
    <property type="evidence" value="ECO:0007669"/>
    <property type="project" value="InterPro"/>
</dbReference>
<dbReference type="SUPFAM" id="SSF51316">
    <property type="entry name" value="Mss4-like"/>
    <property type="match status" value="1"/>
</dbReference>
<evidence type="ECO:0000256" key="2">
    <source>
        <dbReference type="ARBA" id="ARBA00022723"/>
    </source>
</evidence>
<sequence>MPTKGSCMCGDVTYSFDEEPVAKVLCHCLTCRKLSGSAYVTAFMLRDPDTPASSPSESSHSAAGTFQVQSGSGARLRETRAVHSEAGLEMIFSGCANCPSTLYKRAPAGFPGMIIVLAGSLDASDQVGGGNGNGLDGAVNVRGAQGLEQWGSPQAELWVKHRLPWLTQVPGAKQCQMFE</sequence>
<dbReference type="Gene3D" id="3.90.1590.10">
    <property type="entry name" value="glutathione-dependent formaldehyde- activating enzyme (gfa)"/>
    <property type="match status" value="1"/>
</dbReference>
<name>A0A438NJ66_EXOME</name>
<dbReference type="InterPro" id="IPR006913">
    <property type="entry name" value="CENP-V/GFA"/>
</dbReference>
<feature type="domain" description="CENP-V/GFA" evidence="6">
    <location>
        <begin position="3"/>
        <end position="136"/>
    </location>
</feature>
<gene>
    <name evidence="7" type="ORF">B0A52_00124</name>
</gene>
<protein>
    <recommendedName>
        <fullName evidence="6">CENP-V/GFA domain-containing protein</fullName>
    </recommendedName>
</protein>
<keyword evidence="4" id="KW-0456">Lyase</keyword>
<dbReference type="InterPro" id="IPR011057">
    <property type="entry name" value="Mss4-like_sf"/>
</dbReference>
<dbReference type="OrthoDB" id="9985472at2759"/>
<proteinExistence type="inferred from homology"/>
<organism evidence="7 8">
    <name type="scientific">Exophiala mesophila</name>
    <name type="common">Black yeast-like fungus</name>
    <dbReference type="NCBI Taxonomy" id="212818"/>
    <lineage>
        <taxon>Eukaryota</taxon>
        <taxon>Fungi</taxon>
        <taxon>Dikarya</taxon>
        <taxon>Ascomycota</taxon>
        <taxon>Pezizomycotina</taxon>
        <taxon>Eurotiomycetes</taxon>
        <taxon>Chaetothyriomycetidae</taxon>
        <taxon>Chaetothyriales</taxon>
        <taxon>Herpotrichiellaceae</taxon>
        <taxon>Exophiala</taxon>
    </lineage>
</organism>
<comment type="similarity">
    <text evidence="1">Belongs to the Gfa family.</text>
</comment>
<comment type="caution">
    <text evidence="7">The sequence shown here is derived from an EMBL/GenBank/DDBJ whole genome shotgun (WGS) entry which is preliminary data.</text>
</comment>
<keyword evidence="3" id="KW-0862">Zinc</keyword>
<dbReference type="GO" id="GO:0046872">
    <property type="term" value="F:metal ion binding"/>
    <property type="evidence" value="ECO:0007669"/>
    <property type="project" value="UniProtKB-KW"/>
</dbReference>
<keyword evidence="2" id="KW-0479">Metal-binding</keyword>
<feature type="compositionally biased region" description="Low complexity" evidence="5">
    <location>
        <begin position="51"/>
        <end position="63"/>
    </location>
</feature>
<accession>A0A438NJ66</accession>
<feature type="region of interest" description="Disordered" evidence="5">
    <location>
        <begin position="49"/>
        <end position="75"/>
    </location>
</feature>
<evidence type="ECO:0000256" key="4">
    <source>
        <dbReference type="ARBA" id="ARBA00023239"/>
    </source>
</evidence>
<dbReference type="Pfam" id="PF04828">
    <property type="entry name" value="GFA"/>
    <property type="match status" value="1"/>
</dbReference>
<evidence type="ECO:0000256" key="1">
    <source>
        <dbReference type="ARBA" id="ARBA00005495"/>
    </source>
</evidence>
<dbReference type="PANTHER" id="PTHR33337:SF30">
    <property type="entry name" value="DUF636 DOMAIN PROTEIN (AFU_ORTHOLOGUE AFUA_1G03180)"/>
    <property type="match status" value="1"/>
</dbReference>
<evidence type="ECO:0000256" key="5">
    <source>
        <dbReference type="SAM" id="MobiDB-lite"/>
    </source>
</evidence>
<dbReference type="PANTHER" id="PTHR33337">
    <property type="entry name" value="GFA DOMAIN-CONTAINING PROTEIN"/>
    <property type="match status" value="1"/>
</dbReference>
<reference evidence="7 8" key="1">
    <citation type="submission" date="2017-03" db="EMBL/GenBank/DDBJ databases">
        <title>Genomes of endolithic fungi from Antarctica.</title>
        <authorList>
            <person name="Coleine C."/>
            <person name="Masonjones S."/>
            <person name="Stajich J.E."/>
        </authorList>
    </citation>
    <scope>NUCLEOTIDE SEQUENCE [LARGE SCALE GENOMIC DNA]</scope>
    <source>
        <strain evidence="7 8">CCFEE 6314</strain>
    </source>
</reference>
<dbReference type="AlphaFoldDB" id="A0A438NJ66"/>
<dbReference type="Proteomes" id="UP000288859">
    <property type="component" value="Unassembled WGS sequence"/>
</dbReference>